<keyword evidence="3" id="KW-1185">Reference proteome</keyword>
<proteinExistence type="predicted"/>
<sequence length="108" mass="11934">MLKLLPMVCAFTLGWGGSALAQPPVIFTWNGVLEMTEEECVRRSQLTLRQQGLQNVRIQDIHIDGETNRVSVSIACFGGSKSTLIFIVVAAPTPEEARLMRDGLSRNF</sequence>
<accession>A0A1J0A9R5</accession>
<evidence type="ECO:0000313" key="3">
    <source>
        <dbReference type="Proteomes" id="UP000180235"/>
    </source>
</evidence>
<organism evidence="2 3">
    <name type="scientific">Gloeomargarita lithophora Alchichica-D10</name>
    <dbReference type="NCBI Taxonomy" id="1188229"/>
    <lineage>
        <taxon>Bacteria</taxon>
        <taxon>Bacillati</taxon>
        <taxon>Cyanobacteriota</taxon>
        <taxon>Cyanophyceae</taxon>
        <taxon>Gloeomargaritales</taxon>
        <taxon>Gloeomargaritaceae</taxon>
        <taxon>Gloeomargarita</taxon>
    </lineage>
</organism>
<dbReference type="AlphaFoldDB" id="A0A1J0A9R5"/>
<dbReference type="EMBL" id="CP017675">
    <property type="protein sequence ID" value="APB32663.1"/>
    <property type="molecule type" value="Genomic_DNA"/>
</dbReference>
<evidence type="ECO:0000256" key="1">
    <source>
        <dbReference type="SAM" id="SignalP"/>
    </source>
</evidence>
<evidence type="ECO:0000313" key="2">
    <source>
        <dbReference type="EMBL" id="APB32663.1"/>
    </source>
</evidence>
<dbReference type="Proteomes" id="UP000180235">
    <property type="component" value="Chromosome"/>
</dbReference>
<name>A0A1J0A9R5_9CYAN</name>
<feature type="chain" id="PRO_5009608681" evidence="1">
    <location>
        <begin position="22"/>
        <end position="108"/>
    </location>
</feature>
<feature type="signal peptide" evidence="1">
    <location>
        <begin position="1"/>
        <end position="21"/>
    </location>
</feature>
<gene>
    <name evidence="2" type="ORF">GlitD10_0353</name>
</gene>
<dbReference type="STRING" id="1188229.GlitD10_0353"/>
<keyword evidence="1" id="KW-0732">Signal</keyword>
<reference evidence="2 3" key="1">
    <citation type="submission" date="2016-10" db="EMBL/GenBank/DDBJ databases">
        <title>Description of Gloeomargarita lithophora gen. nov., sp. nov., a thylakoid-bearing basal-branching cyanobacterium with intracellular carbonates, and proposal for Gloeomargaritales ord. nov.</title>
        <authorList>
            <person name="Moreira D."/>
            <person name="Tavera R."/>
            <person name="Benzerara K."/>
            <person name="Skouri-Panet F."/>
            <person name="Couradeau E."/>
            <person name="Gerard E."/>
            <person name="Loussert C."/>
            <person name="Novelo E."/>
            <person name="Zivanovic Y."/>
            <person name="Lopez-Garcia P."/>
        </authorList>
    </citation>
    <scope>NUCLEOTIDE SEQUENCE [LARGE SCALE GENOMIC DNA]</scope>
    <source>
        <strain evidence="2 3">D10</strain>
    </source>
</reference>
<dbReference type="KEGG" id="glt:GlitD10_0353"/>
<dbReference type="RefSeq" id="WP_071453360.1">
    <property type="nucleotide sequence ID" value="NZ_CP017675.1"/>
</dbReference>
<protein>
    <submittedName>
        <fullName evidence="2">Uncharacterized protein</fullName>
    </submittedName>
</protein>